<dbReference type="GO" id="GO:0005975">
    <property type="term" value="P:carbohydrate metabolic process"/>
    <property type="evidence" value="ECO:0007669"/>
    <property type="project" value="InterPro"/>
</dbReference>
<dbReference type="InterPro" id="IPR054491">
    <property type="entry name" value="MGH1-like_GH"/>
</dbReference>
<organism evidence="2 3">
    <name type="scientific">[Clostridium] celerecrescens 18A</name>
    <dbReference type="NCBI Taxonomy" id="1286362"/>
    <lineage>
        <taxon>Bacteria</taxon>
        <taxon>Bacillati</taxon>
        <taxon>Bacillota</taxon>
        <taxon>Clostridia</taxon>
        <taxon>Lachnospirales</taxon>
        <taxon>Lachnospiraceae</taxon>
        <taxon>Lacrimispora</taxon>
    </lineage>
</organism>
<dbReference type="InterPro" id="IPR008928">
    <property type="entry name" value="6-hairpin_glycosidase_sf"/>
</dbReference>
<dbReference type="Gene3D" id="1.50.10.10">
    <property type="match status" value="1"/>
</dbReference>
<dbReference type="EMBL" id="PGET01000001">
    <property type="protein sequence ID" value="PJJ30332.1"/>
    <property type="molecule type" value="Genomic_DNA"/>
</dbReference>
<feature type="domain" description="Mannosylglycerate hydrolase MGH1-like glycoside hydrolase" evidence="1">
    <location>
        <begin position="76"/>
        <end position="367"/>
    </location>
</feature>
<dbReference type="Pfam" id="PF22422">
    <property type="entry name" value="MGH1-like_GH"/>
    <property type="match status" value="1"/>
</dbReference>
<protein>
    <submittedName>
        <fullName evidence="2">Trehalase</fullName>
    </submittedName>
</protein>
<dbReference type="InterPro" id="IPR012341">
    <property type="entry name" value="6hp_glycosidase-like_sf"/>
</dbReference>
<dbReference type="Proteomes" id="UP000231092">
    <property type="component" value="Unassembled WGS sequence"/>
</dbReference>
<comment type="caution">
    <text evidence="2">The sequence shown here is derived from an EMBL/GenBank/DDBJ whole genome shotgun (WGS) entry which is preliminary data.</text>
</comment>
<evidence type="ECO:0000259" key="1">
    <source>
        <dbReference type="Pfam" id="PF22422"/>
    </source>
</evidence>
<dbReference type="RefSeq" id="WP_100306597.1">
    <property type="nucleotide sequence ID" value="NZ_PGET01000001.1"/>
</dbReference>
<gene>
    <name evidence="2" type="ORF">H171_3932</name>
</gene>
<evidence type="ECO:0000313" key="3">
    <source>
        <dbReference type="Proteomes" id="UP000231092"/>
    </source>
</evidence>
<name>A0A2M8ZA53_9FIRM</name>
<proteinExistence type="predicted"/>
<evidence type="ECO:0000313" key="2">
    <source>
        <dbReference type="EMBL" id="PJJ30332.1"/>
    </source>
</evidence>
<reference evidence="2 3" key="1">
    <citation type="submission" date="2017-11" db="EMBL/GenBank/DDBJ databases">
        <title>Understudied soil microbes with underappreciated capabilities: Untangling the Clostridium saccharolyticum group.</title>
        <authorList>
            <person name="Leschine S."/>
        </authorList>
    </citation>
    <scope>NUCLEOTIDE SEQUENCE [LARGE SCALE GENOMIC DNA]</scope>
    <source>
        <strain evidence="2 3">18A</strain>
    </source>
</reference>
<dbReference type="SUPFAM" id="SSF48208">
    <property type="entry name" value="Six-hairpin glycosidases"/>
    <property type="match status" value="1"/>
</dbReference>
<sequence length="478" mass="55370">MNIQTSVSFQTSYELLQKLMDSAEKKTLNNLKRFDTRLVLIEGGGYEKIWLETQPMGGEMYAKRNMEAGLNNHLLFMEHQREDGRLPGSIAFIDGKITPQFNKFQGFCFPSSALNMYYLIGKDPEYLNLLYITLEQFDTYLWNVRDSDGDGCLESWCKYDTGEDHALRYGDAPDSWSKEVPPKNCRIVPMASMDIMSFSYSSRETLSKICRIQGNENKAEFWLKKALSVQKKIENYLWDEEKGACFDRDRHHNVMNIMTHNNLRAMHWNSLTQHMADHFITRHLLNPEEFWTYMPLPSIAVNDPLFRNITTNDWSGQSEALTYQRAIRALENYGYDHLIPYLGEKLFGAIGETCIFVQQYDPFTGKPSLESLEGMQDSYGPAMLSVMEYAARMYGIHMEHDKIYWGTTGGHESLYEQIWGKHVFKIKNSGFQSEAFVDGKKIFEAGKDLKIITDINGKLLDLKQFNTHADIRQIKTFL</sequence>
<dbReference type="AlphaFoldDB" id="A0A2M8ZA53"/>
<accession>A0A2M8ZA53</accession>